<accession>A0ABQ4RTG4</accession>
<gene>
    <name evidence="1" type="ORF">OCOJLMKI_0060</name>
</gene>
<dbReference type="RefSeq" id="WP_238241927.1">
    <property type="nucleotide sequence ID" value="NZ_BPQP01000001.1"/>
</dbReference>
<comment type="caution">
    <text evidence="1">The sequence shown here is derived from an EMBL/GenBank/DDBJ whole genome shotgun (WGS) entry which is preliminary data.</text>
</comment>
<name>A0ABQ4RTG4_9HYPH</name>
<evidence type="ECO:0008006" key="3">
    <source>
        <dbReference type="Google" id="ProtNLM"/>
    </source>
</evidence>
<dbReference type="Proteomes" id="UP001055125">
    <property type="component" value="Unassembled WGS sequence"/>
</dbReference>
<dbReference type="EMBL" id="BPQP01000001">
    <property type="protein sequence ID" value="GJD92877.1"/>
    <property type="molecule type" value="Genomic_DNA"/>
</dbReference>
<evidence type="ECO:0000313" key="1">
    <source>
        <dbReference type="EMBL" id="GJD92877.1"/>
    </source>
</evidence>
<dbReference type="Gene3D" id="1.10.10.60">
    <property type="entry name" value="Homeodomain-like"/>
    <property type="match status" value="2"/>
</dbReference>
<reference evidence="1" key="2">
    <citation type="submission" date="2021-08" db="EMBL/GenBank/DDBJ databases">
        <authorList>
            <person name="Tani A."/>
            <person name="Ola A."/>
            <person name="Ogura Y."/>
            <person name="Katsura K."/>
            <person name="Hayashi T."/>
        </authorList>
    </citation>
    <scope>NUCLEOTIDE SEQUENCE</scope>
    <source>
        <strain evidence="1">DSM 19015</strain>
    </source>
</reference>
<keyword evidence="2" id="KW-1185">Reference proteome</keyword>
<organism evidence="1 2">
    <name type="scientific">Methylobacterium iners</name>
    <dbReference type="NCBI Taxonomy" id="418707"/>
    <lineage>
        <taxon>Bacteria</taxon>
        <taxon>Pseudomonadati</taxon>
        <taxon>Pseudomonadota</taxon>
        <taxon>Alphaproteobacteria</taxon>
        <taxon>Hyphomicrobiales</taxon>
        <taxon>Methylobacteriaceae</taxon>
        <taxon>Methylobacterium</taxon>
    </lineage>
</organism>
<reference evidence="1" key="1">
    <citation type="journal article" date="2021" name="Front. Microbiol.">
        <title>Comprehensive Comparative Genomics and Phenotyping of Methylobacterium Species.</title>
        <authorList>
            <person name="Alessa O."/>
            <person name="Ogura Y."/>
            <person name="Fujitani Y."/>
            <person name="Takami H."/>
            <person name="Hayashi T."/>
            <person name="Sahin N."/>
            <person name="Tani A."/>
        </authorList>
    </citation>
    <scope>NUCLEOTIDE SEQUENCE</scope>
    <source>
        <strain evidence="1">DSM 19015</strain>
    </source>
</reference>
<protein>
    <recommendedName>
        <fullName evidence="3">Transposase IS30-like HTH domain-containing protein</fullName>
    </recommendedName>
</protein>
<evidence type="ECO:0000313" key="2">
    <source>
        <dbReference type="Proteomes" id="UP001055125"/>
    </source>
</evidence>
<proteinExistence type="predicted"/>
<sequence>MPTRKLTDAELDRLVEMRERGKTHAVIARALGCSVSAVSYQCLRLGVETPKPPSVSIEIRGPLVTTRNGYMVRRFTPEDDAQILAMEAEQRSVSEIARHLGRQPHSVRQRLMTLARREARLEACA</sequence>